<comment type="caution">
    <text evidence="10">The sequence shown here is derived from an EMBL/GenBank/DDBJ whole genome shotgun (WGS) entry which is preliminary data.</text>
</comment>
<evidence type="ECO:0000256" key="7">
    <source>
        <dbReference type="ARBA" id="ARBA00023136"/>
    </source>
</evidence>
<name>A0A8J3WU67_9ACTN</name>
<dbReference type="InterPro" id="IPR000522">
    <property type="entry name" value="ABC_transptr_permease_BtuC"/>
</dbReference>
<dbReference type="EMBL" id="BOOK01000021">
    <property type="protein sequence ID" value="GII01178.1"/>
    <property type="molecule type" value="Genomic_DNA"/>
</dbReference>
<dbReference type="GO" id="GO:0033214">
    <property type="term" value="P:siderophore-iron import into cell"/>
    <property type="evidence" value="ECO:0007669"/>
    <property type="project" value="TreeGrafter"/>
</dbReference>
<evidence type="ECO:0000256" key="3">
    <source>
        <dbReference type="ARBA" id="ARBA00022448"/>
    </source>
</evidence>
<feature type="transmembrane region" description="Helical" evidence="9">
    <location>
        <begin position="132"/>
        <end position="152"/>
    </location>
</feature>
<keyword evidence="11" id="KW-1185">Reference proteome</keyword>
<feature type="transmembrane region" description="Helical" evidence="9">
    <location>
        <begin position="310"/>
        <end position="336"/>
    </location>
</feature>
<evidence type="ECO:0000256" key="1">
    <source>
        <dbReference type="ARBA" id="ARBA00004651"/>
    </source>
</evidence>
<reference evidence="10" key="1">
    <citation type="submission" date="2021-01" db="EMBL/GenBank/DDBJ databases">
        <title>Whole genome shotgun sequence of Planobispora takensis NBRC 109077.</title>
        <authorList>
            <person name="Komaki H."/>
            <person name="Tamura T."/>
        </authorList>
    </citation>
    <scope>NUCLEOTIDE SEQUENCE</scope>
    <source>
        <strain evidence="10">NBRC 109077</strain>
    </source>
</reference>
<keyword evidence="7 9" id="KW-0472">Membrane</keyword>
<keyword evidence="4" id="KW-1003">Cell membrane</keyword>
<evidence type="ECO:0000256" key="2">
    <source>
        <dbReference type="ARBA" id="ARBA00007935"/>
    </source>
</evidence>
<feature type="transmembrane region" description="Helical" evidence="9">
    <location>
        <begin position="220"/>
        <end position="240"/>
    </location>
</feature>
<evidence type="ECO:0000256" key="9">
    <source>
        <dbReference type="SAM" id="Phobius"/>
    </source>
</evidence>
<feature type="transmembrane region" description="Helical" evidence="9">
    <location>
        <begin position="73"/>
        <end position="95"/>
    </location>
</feature>
<keyword evidence="3" id="KW-0813">Transport</keyword>
<dbReference type="PANTHER" id="PTHR30472:SF67">
    <property type="entry name" value="PERMEASE OF ABC TRANSPORTER-RELATED"/>
    <property type="match status" value="1"/>
</dbReference>
<evidence type="ECO:0000256" key="5">
    <source>
        <dbReference type="ARBA" id="ARBA00022692"/>
    </source>
</evidence>
<organism evidence="10 11">
    <name type="scientific">Planobispora takensis</name>
    <dbReference type="NCBI Taxonomy" id="1367882"/>
    <lineage>
        <taxon>Bacteria</taxon>
        <taxon>Bacillati</taxon>
        <taxon>Actinomycetota</taxon>
        <taxon>Actinomycetes</taxon>
        <taxon>Streptosporangiales</taxon>
        <taxon>Streptosporangiaceae</taxon>
        <taxon>Planobispora</taxon>
    </lineage>
</organism>
<feature type="transmembrane region" description="Helical" evidence="9">
    <location>
        <begin position="379"/>
        <end position="398"/>
    </location>
</feature>
<dbReference type="GO" id="GO:0022857">
    <property type="term" value="F:transmembrane transporter activity"/>
    <property type="evidence" value="ECO:0007669"/>
    <property type="project" value="InterPro"/>
</dbReference>
<keyword evidence="5 9" id="KW-0812">Transmembrane</keyword>
<protein>
    <submittedName>
        <fullName evidence="10">ABC transporter permease</fullName>
    </submittedName>
</protein>
<evidence type="ECO:0000256" key="4">
    <source>
        <dbReference type="ARBA" id="ARBA00022475"/>
    </source>
</evidence>
<feature type="transmembrane region" description="Helical" evidence="9">
    <location>
        <begin position="164"/>
        <end position="183"/>
    </location>
</feature>
<comment type="subcellular location">
    <subcellularLocation>
        <location evidence="1">Cell membrane</location>
        <topology evidence="1">Multi-pass membrane protein</topology>
    </subcellularLocation>
</comment>
<dbReference type="GO" id="GO:0005886">
    <property type="term" value="C:plasma membrane"/>
    <property type="evidence" value="ECO:0007669"/>
    <property type="project" value="UniProtKB-SubCell"/>
</dbReference>
<dbReference type="FunFam" id="1.10.3470.10:FF:000001">
    <property type="entry name" value="Vitamin B12 ABC transporter permease BtuC"/>
    <property type="match status" value="1"/>
</dbReference>
<dbReference type="InterPro" id="IPR037294">
    <property type="entry name" value="ABC_BtuC-like"/>
</dbReference>
<dbReference type="RefSeq" id="WP_203875556.1">
    <property type="nucleotide sequence ID" value="NZ_BOOK01000021.1"/>
</dbReference>
<keyword evidence="6 9" id="KW-1133">Transmembrane helix</keyword>
<dbReference type="CDD" id="cd06550">
    <property type="entry name" value="TM_ABC_iron-siderophores_like"/>
    <property type="match status" value="1"/>
</dbReference>
<evidence type="ECO:0000256" key="8">
    <source>
        <dbReference type="SAM" id="MobiDB-lite"/>
    </source>
</evidence>
<dbReference type="PANTHER" id="PTHR30472">
    <property type="entry name" value="FERRIC ENTEROBACTIN TRANSPORT SYSTEM PERMEASE PROTEIN"/>
    <property type="match status" value="1"/>
</dbReference>
<accession>A0A8J3WU67</accession>
<proteinExistence type="inferred from homology"/>
<dbReference type="AlphaFoldDB" id="A0A8J3WU67"/>
<dbReference type="Gene3D" id="1.10.3470.10">
    <property type="entry name" value="ABC transporter involved in vitamin B12 uptake, BtuC"/>
    <property type="match status" value="1"/>
</dbReference>
<feature type="transmembrane region" description="Helical" evidence="9">
    <location>
        <begin position="189"/>
        <end position="208"/>
    </location>
</feature>
<comment type="similarity">
    <text evidence="2">Belongs to the binding-protein-dependent transport system permease family. FecCD subfamily.</text>
</comment>
<dbReference type="Pfam" id="PF01032">
    <property type="entry name" value="FecCD"/>
    <property type="match status" value="1"/>
</dbReference>
<evidence type="ECO:0000313" key="11">
    <source>
        <dbReference type="Proteomes" id="UP000634476"/>
    </source>
</evidence>
<dbReference type="SUPFAM" id="SSF81345">
    <property type="entry name" value="ABC transporter involved in vitamin B12 uptake, BtuC"/>
    <property type="match status" value="1"/>
</dbReference>
<sequence>MSVSPPDGSVSALHPAARGKLPSATSPDAGESPQDPSPDTGESPQNPPAAHPDAGESAPSATPARDGLSGLSAAALFTAGIAALAGSVVICVRVGSSDVGYSDLAGALGRRLGLVTEPLPPLLDSLIWDLRLPRVLLSALVGASLAVCGAALQAVTRNALADPYLLGVSSGASTGAVAVTVLSVGSGSLGLTGGAFAGALVSFGLLMLLLRRTGLDSSRIVLTGVVVGQLFTALTSLVLMTSGDADITRAITHWLLGSMASARWDAVAVCAVTGAAGMVVVQACAPALDGFSFGADTAASLGVDVRTTRLVLLVTTALLTSTAVASVGAIGFVGLIVPHGVRFLAGPLHRVLLPFTALAGGIFLVWADTLARVAFSPQEVPVGVFTALLGVPLFLLVLRRRGEL</sequence>
<feature type="region of interest" description="Disordered" evidence="8">
    <location>
        <begin position="1"/>
        <end position="65"/>
    </location>
</feature>
<dbReference type="Proteomes" id="UP000634476">
    <property type="component" value="Unassembled WGS sequence"/>
</dbReference>
<evidence type="ECO:0000256" key="6">
    <source>
        <dbReference type="ARBA" id="ARBA00022989"/>
    </source>
</evidence>
<feature type="transmembrane region" description="Helical" evidence="9">
    <location>
        <begin position="348"/>
        <end position="367"/>
    </location>
</feature>
<gene>
    <name evidence="10" type="ORF">Pta02_31860</name>
</gene>
<evidence type="ECO:0000313" key="10">
    <source>
        <dbReference type="EMBL" id="GII01178.1"/>
    </source>
</evidence>